<dbReference type="OrthoDB" id="6590491at2"/>
<dbReference type="InterPro" id="IPR036388">
    <property type="entry name" value="WH-like_DNA-bd_sf"/>
</dbReference>
<evidence type="ECO:0000256" key="1">
    <source>
        <dbReference type="ARBA" id="ARBA00023125"/>
    </source>
</evidence>
<reference evidence="3" key="2">
    <citation type="submission" date="2019-08" db="EMBL/GenBank/DDBJ databases">
        <title>Investigation of anaerobic lignin degradation for improved lignocellulosic biofuels.</title>
        <authorList>
            <person name="Deangelis K.PhD."/>
        </authorList>
    </citation>
    <scope>NUCLEOTIDE SEQUENCE [LARGE SCALE GENOMIC DNA]</scope>
    <source>
        <strain evidence="3">128R</strain>
    </source>
</reference>
<evidence type="ECO:0000313" key="3">
    <source>
        <dbReference type="EMBL" id="TVZ69352.1"/>
    </source>
</evidence>
<dbReference type="GO" id="GO:0006355">
    <property type="term" value="P:regulation of DNA-templated transcription"/>
    <property type="evidence" value="ECO:0007669"/>
    <property type="project" value="InterPro"/>
</dbReference>
<comment type="caution">
    <text evidence="3">The sequence shown here is derived from an EMBL/GenBank/DDBJ whole genome shotgun (WGS) entry which is preliminary data.</text>
</comment>
<organism evidence="3">
    <name type="scientific">Serratia fonticola</name>
    <dbReference type="NCBI Taxonomy" id="47917"/>
    <lineage>
        <taxon>Bacteria</taxon>
        <taxon>Pseudomonadati</taxon>
        <taxon>Pseudomonadota</taxon>
        <taxon>Gammaproteobacteria</taxon>
        <taxon>Enterobacterales</taxon>
        <taxon>Yersiniaceae</taxon>
        <taxon>Serratia</taxon>
    </lineage>
</organism>
<evidence type="ECO:0000259" key="2">
    <source>
        <dbReference type="SMART" id="SM00421"/>
    </source>
</evidence>
<sequence>MERKYAIITSDEYFYCGIESIIKETDENNEVIRIHSKDINNVILLKQLVFDSYVFIIYLHTVSANFITLSRLEEMMAGVILFSKDKRITDFCQSYGVNCVNIHSIHEVDTILKLPNWLGHFTKGLLSLKEKRVLIKLLNGWSIRKLAVADGLSYKTISSHKRNGLTKLGIKNINLLVNSASCDVLKVL</sequence>
<proteinExistence type="predicted"/>
<reference evidence="3" key="1">
    <citation type="submission" date="2019-06" db="EMBL/GenBank/DDBJ databases">
        <authorList>
            <person name="Deangelis K."/>
            <person name="Huntemann M."/>
            <person name="Clum A."/>
            <person name="Pillay M."/>
            <person name="Palaniappan K."/>
            <person name="Varghese N."/>
            <person name="Mikhailova N."/>
            <person name="Stamatis D."/>
            <person name="Reddy T."/>
            <person name="Daum C."/>
            <person name="Shapiro N."/>
            <person name="Ivanova N."/>
            <person name="Kyrpides N."/>
            <person name="Woyke T."/>
        </authorList>
    </citation>
    <scope>NUCLEOTIDE SEQUENCE [LARGE SCALE GENOMIC DNA]</scope>
    <source>
        <strain evidence="3">128R</strain>
    </source>
</reference>
<protein>
    <submittedName>
        <fullName evidence="3">Regulatory LuxR family protein</fullName>
    </submittedName>
</protein>
<dbReference type="Pfam" id="PF00196">
    <property type="entry name" value="GerE"/>
    <property type="match status" value="1"/>
</dbReference>
<dbReference type="SUPFAM" id="SSF46894">
    <property type="entry name" value="C-terminal effector domain of the bipartite response regulators"/>
    <property type="match status" value="1"/>
</dbReference>
<keyword evidence="1" id="KW-0238">DNA-binding</keyword>
<name>A0A542CVK9_SERFO</name>
<gene>
    <name evidence="3" type="ORF">FHU10_1857</name>
</gene>
<dbReference type="AlphaFoldDB" id="A0A542CVK9"/>
<feature type="domain" description="HTH luxR-type" evidence="2">
    <location>
        <begin position="123"/>
        <end position="180"/>
    </location>
</feature>
<dbReference type="GO" id="GO:0003677">
    <property type="term" value="F:DNA binding"/>
    <property type="evidence" value="ECO:0007669"/>
    <property type="project" value="UniProtKB-KW"/>
</dbReference>
<accession>A0A542CVK9</accession>
<dbReference type="InterPro" id="IPR016032">
    <property type="entry name" value="Sig_transdc_resp-reg_C-effctor"/>
</dbReference>
<dbReference type="SMART" id="SM00421">
    <property type="entry name" value="HTH_LUXR"/>
    <property type="match status" value="1"/>
</dbReference>
<dbReference type="Gene3D" id="1.10.10.10">
    <property type="entry name" value="Winged helix-like DNA-binding domain superfamily/Winged helix DNA-binding domain"/>
    <property type="match status" value="1"/>
</dbReference>
<dbReference type="InterPro" id="IPR000792">
    <property type="entry name" value="Tscrpt_reg_LuxR_C"/>
</dbReference>
<dbReference type="EMBL" id="VISQ01000001">
    <property type="protein sequence ID" value="TVZ69352.1"/>
    <property type="molecule type" value="Genomic_DNA"/>
</dbReference>